<protein>
    <submittedName>
        <fullName evidence="1">Uncharacterized protein</fullName>
    </submittedName>
</protein>
<dbReference type="AlphaFoldDB" id="A0AA37GV34"/>
<name>A0AA37GV34_9PEZI</name>
<organism evidence="1 2">
    <name type="scientific">Colletotrichum liriopes</name>
    <dbReference type="NCBI Taxonomy" id="708192"/>
    <lineage>
        <taxon>Eukaryota</taxon>
        <taxon>Fungi</taxon>
        <taxon>Dikarya</taxon>
        <taxon>Ascomycota</taxon>
        <taxon>Pezizomycotina</taxon>
        <taxon>Sordariomycetes</taxon>
        <taxon>Hypocreomycetidae</taxon>
        <taxon>Glomerellales</taxon>
        <taxon>Glomerellaceae</taxon>
        <taxon>Colletotrichum</taxon>
        <taxon>Colletotrichum spaethianum species complex</taxon>
    </lineage>
</organism>
<keyword evidence="2" id="KW-1185">Reference proteome</keyword>
<evidence type="ECO:0000313" key="2">
    <source>
        <dbReference type="Proteomes" id="UP001055172"/>
    </source>
</evidence>
<accession>A0AA37GV34</accession>
<gene>
    <name evidence="1" type="ORF">ColLi_09870</name>
</gene>
<sequence>MADGVAVGIDQIPNLDIATPTRSENPTSGSRLALSVQFNPSVPAISPSLSSLHAAESFWLRLDHCAKDHGSSVRWNATLSSTTEVVPNIVAMINMANVKAFPRGWRQQGATISPIQDEEIGIRRLPWLQIQETVLGWWKTGFPTSVEEV</sequence>
<comment type="caution">
    <text evidence="1">The sequence shown here is derived from an EMBL/GenBank/DDBJ whole genome shotgun (WGS) entry which is preliminary data.</text>
</comment>
<dbReference type="Proteomes" id="UP001055172">
    <property type="component" value="Unassembled WGS sequence"/>
</dbReference>
<evidence type="ECO:0000313" key="1">
    <source>
        <dbReference type="EMBL" id="GJC87032.1"/>
    </source>
</evidence>
<dbReference type="EMBL" id="BPPX01000024">
    <property type="protein sequence ID" value="GJC87032.1"/>
    <property type="molecule type" value="Genomic_DNA"/>
</dbReference>
<reference evidence="1 2" key="1">
    <citation type="submission" date="2021-07" db="EMBL/GenBank/DDBJ databases">
        <title>Genome data of Colletotrichum spaethianum.</title>
        <authorList>
            <person name="Utami Y.D."/>
            <person name="Hiruma K."/>
        </authorList>
    </citation>
    <scope>NUCLEOTIDE SEQUENCE [LARGE SCALE GENOMIC DNA]</scope>
    <source>
        <strain evidence="1 2">MAFF 242679</strain>
    </source>
</reference>
<proteinExistence type="predicted"/>